<evidence type="ECO:0000259" key="10">
    <source>
        <dbReference type="PROSITE" id="PS50109"/>
    </source>
</evidence>
<evidence type="ECO:0000256" key="3">
    <source>
        <dbReference type="ARBA" id="ARBA00022553"/>
    </source>
</evidence>
<gene>
    <name evidence="12" type="primary">sasA_16</name>
    <name evidence="12" type="ORF">LMG28614_05320</name>
</gene>
<keyword evidence="8" id="KW-0902">Two-component regulatory system</keyword>
<dbReference type="CDD" id="cd00082">
    <property type="entry name" value="HisKA"/>
    <property type="match status" value="1"/>
</dbReference>
<keyword evidence="13" id="KW-1185">Reference proteome</keyword>
<dbReference type="InterPro" id="IPR005467">
    <property type="entry name" value="His_kinase_dom"/>
</dbReference>
<dbReference type="InterPro" id="IPR036890">
    <property type="entry name" value="HATPase_C_sf"/>
</dbReference>
<dbReference type="PANTHER" id="PTHR43065:SF10">
    <property type="entry name" value="PEROXIDE STRESS-ACTIVATED HISTIDINE KINASE MAK3"/>
    <property type="match status" value="1"/>
</dbReference>
<dbReference type="Pfam" id="PF00989">
    <property type="entry name" value="PAS"/>
    <property type="match status" value="1"/>
</dbReference>
<dbReference type="PANTHER" id="PTHR43065">
    <property type="entry name" value="SENSOR HISTIDINE KINASE"/>
    <property type="match status" value="1"/>
</dbReference>
<name>A0A6S7CYE8_9BURK</name>
<accession>A0A6S7CYE8</accession>
<evidence type="ECO:0000256" key="7">
    <source>
        <dbReference type="ARBA" id="ARBA00022840"/>
    </source>
</evidence>
<dbReference type="InterPro" id="IPR035965">
    <property type="entry name" value="PAS-like_dom_sf"/>
</dbReference>
<dbReference type="NCBIfam" id="TIGR00229">
    <property type="entry name" value="sensory_box"/>
    <property type="match status" value="1"/>
</dbReference>
<evidence type="ECO:0000256" key="4">
    <source>
        <dbReference type="ARBA" id="ARBA00022679"/>
    </source>
</evidence>
<sequence length="495" mass="52843">MNIPTQDHRNVVAGVVSAFEWLTNAWRARPGEQDPVPATLAGGINTTIPLHDKAPCDAPGMFLRMRGASGQDPAHREQSGARAHRRSKAARVDRMGRLTAALAGYVPWSGRHPEDEPRHSLAEGLQPLLDMVPGAVIAVDDAHRVVLVNEPAATLFGYTAEELGGMSFVQLFPRMADDDAKAGSGPSSPGAPGDGLAGADELRTAIARCKDGCERTVSVKCTQYGAAGAAPWIVLIVDPCGQEEARRDEQQRAHLARASELGEMAAALAHEINQPLTAILSNAQAAQRFLELTPSDISDLREALADIVADSFRATEIVRKLRQFVRRVPPDTLPLDMGNLAREVMHLMRRDAVSRGVRMTLDSAAQVPLVRCDKIQLQQVMINLLLNAFDAVEGCCAEDRVVSVTVSTAPQGEGVRIAVSDRGLGLNADQVGEVFKPFSSSKPHGLGLGLSISCSIVSMHGGRLWAENNGDRGATFHILLPSASGAEGCDPRQSS</sequence>
<dbReference type="InterPro" id="IPR003661">
    <property type="entry name" value="HisK_dim/P_dom"/>
</dbReference>
<dbReference type="InterPro" id="IPR036097">
    <property type="entry name" value="HisK_dim/P_sf"/>
</dbReference>
<dbReference type="SMART" id="SM00387">
    <property type="entry name" value="HATPase_c"/>
    <property type="match status" value="1"/>
</dbReference>
<dbReference type="SMART" id="SM00388">
    <property type="entry name" value="HisKA"/>
    <property type="match status" value="1"/>
</dbReference>
<feature type="domain" description="PAS" evidence="11">
    <location>
        <begin position="121"/>
        <end position="169"/>
    </location>
</feature>
<evidence type="ECO:0000256" key="8">
    <source>
        <dbReference type="ARBA" id="ARBA00023012"/>
    </source>
</evidence>
<dbReference type="InterPro" id="IPR000014">
    <property type="entry name" value="PAS"/>
</dbReference>
<reference evidence="12 13" key="1">
    <citation type="submission" date="2020-04" db="EMBL/GenBank/DDBJ databases">
        <authorList>
            <person name="De Canck E."/>
        </authorList>
    </citation>
    <scope>NUCLEOTIDE SEQUENCE [LARGE SCALE GENOMIC DNA]</scope>
    <source>
        <strain evidence="12 13">LMG 28614</strain>
    </source>
</reference>
<protein>
    <recommendedName>
        <fullName evidence="2">histidine kinase</fullName>
        <ecNumber evidence="2">2.7.13.3</ecNumber>
    </recommendedName>
</protein>
<dbReference type="Gene3D" id="1.10.287.130">
    <property type="match status" value="1"/>
</dbReference>
<dbReference type="Proteomes" id="UP000494365">
    <property type="component" value="Unassembled WGS sequence"/>
</dbReference>
<dbReference type="PROSITE" id="PS50112">
    <property type="entry name" value="PAS"/>
    <property type="match status" value="1"/>
</dbReference>
<dbReference type="EC" id="2.7.13.3" evidence="2"/>
<dbReference type="RefSeq" id="WP_246279207.1">
    <property type="nucleotide sequence ID" value="NZ_CADIKK010000029.1"/>
</dbReference>
<keyword evidence="3" id="KW-0597">Phosphoprotein</keyword>
<dbReference type="GO" id="GO:0006355">
    <property type="term" value="P:regulation of DNA-templated transcription"/>
    <property type="evidence" value="ECO:0007669"/>
    <property type="project" value="InterPro"/>
</dbReference>
<feature type="domain" description="Histidine kinase" evidence="10">
    <location>
        <begin position="267"/>
        <end position="484"/>
    </location>
</feature>
<dbReference type="Pfam" id="PF00512">
    <property type="entry name" value="HisKA"/>
    <property type="match status" value="1"/>
</dbReference>
<dbReference type="InterPro" id="IPR013767">
    <property type="entry name" value="PAS_fold"/>
</dbReference>
<dbReference type="Pfam" id="PF02518">
    <property type="entry name" value="HATPase_c"/>
    <property type="match status" value="1"/>
</dbReference>
<evidence type="ECO:0000313" key="13">
    <source>
        <dbReference type="Proteomes" id="UP000494365"/>
    </source>
</evidence>
<dbReference type="PRINTS" id="PR00344">
    <property type="entry name" value="BCTRLSENSOR"/>
</dbReference>
<dbReference type="PROSITE" id="PS50109">
    <property type="entry name" value="HIS_KIN"/>
    <property type="match status" value="1"/>
</dbReference>
<feature type="region of interest" description="Disordered" evidence="9">
    <location>
        <begin position="67"/>
        <end position="90"/>
    </location>
</feature>
<keyword evidence="5" id="KW-0547">Nucleotide-binding</keyword>
<evidence type="ECO:0000256" key="2">
    <source>
        <dbReference type="ARBA" id="ARBA00012438"/>
    </source>
</evidence>
<comment type="catalytic activity">
    <reaction evidence="1">
        <text>ATP + protein L-histidine = ADP + protein N-phospho-L-histidine.</text>
        <dbReference type="EC" id="2.7.13.3"/>
    </reaction>
</comment>
<dbReference type="CDD" id="cd00130">
    <property type="entry name" value="PAS"/>
    <property type="match status" value="1"/>
</dbReference>
<proteinExistence type="predicted"/>
<dbReference type="InterPro" id="IPR004358">
    <property type="entry name" value="Sig_transdc_His_kin-like_C"/>
</dbReference>
<keyword evidence="7" id="KW-0067">ATP-binding</keyword>
<dbReference type="EMBL" id="CADIKK010000029">
    <property type="protein sequence ID" value="CAB3801086.1"/>
    <property type="molecule type" value="Genomic_DNA"/>
</dbReference>
<feature type="compositionally biased region" description="Low complexity" evidence="9">
    <location>
        <begin position="182"/>
        <end position="191"/>
    </location>
</feature>
<evidence type="ECO:0000256" key="5">
    <source>
        <dbReference type="ARBA" id="ARBA00022741"/>
    </source>
</evidence>
<dbReference type="SUPFAM" id="SSF55874">
    <property type="entry name" value="ATPase domain of HSP90 chaperone/DNA topoisomerase II/histidine kinase"/>
    <property type="match status" value="1"/>
</dbReference>
<dbReference type="SUPFAM" id="SSF47384">
    <property type="entry name" value="Homodimeric domain of signal transducing histidine kinase"/>
    <property type="match status" value="1"/>
</dbReference>
<dbReference type="InterPro" id="IPR003594">
    <property type="entry name" value="HATPase_dom"/>
</dbReference>
<dbReference type="AlphaFoldDB" id="A0A6S7CYE8"/>
<evidence type="ECO:0000259" key="11">
    <source>
        <dbReference type="PROSITE" id="PS50112"/>
    </source>
</evidence>
<dbReference type="Gene3D" id="3.30.565.10">
    <property type="entry name" value="Histidine kinase-like ATPase, C-terminal domain"/>
    <property type="match status" value="1"/>
</dbReference>
<dbReference type="SUPFAM" id="SSF55785">
    <property type="entry name" value="PYP-like sensor domain (PAS domain)"/>
    <property type="match status" value="1"/>
</dbReference>
<dbReference type="Gene3D" id="3.30.450.20">
    <property type="entry name" value="PAS domain"/>
    <property type="match status" value="1"/>
</dbReference>
<evidence type="ECO:0000256" key="9">
    <source>
        <dbReference type="SAM" id="MobiDB-lite"/>
    </source>
</evidence>
<feature type="region of interest" description="Disordered" evidence="9">
    <location>
        <begin position="178"/>
        <end position="197"/>
    </location>
</feature>
<dbReference type="GO" id="GO:0000155">
    <property type="term" value="F:phosphorelay sensor kinase activity"/>
    <property type="evidence" value="ECO:0007669"/>
    <property type="project" value="InterPro"/>
</dbReference>
<organism evidence="12 13">
    <name type="scientific">Paraburkholderia ultramafica</name>
    <dbReference type="NCBI Taxonomy" id="1544867"/>
    <lineage>
        <taxon>Bacteria</taxon>
        <taxon>Pseudomonadati</taxon>
        <taxon>Pseudomonadota</taxon>
        <taxon>Betaproteobacteria</taxon>
        <taxon>Burkholderiales</taxon>
        <taxon>Burkholderiaceae</taxon>
        <taxon>Paraburkholderia</taxon>
    </lineage>
</organism>
<evidence type="ECO:0000313" key="12">
    <source>
        <dbReference type="EMBL" id="CAB3801086.1"/>
    </source>
</evidence>
<evidence type="ECO:0000256" key="6">
    <source>
        <dbReference type="ARBA" id="ARBA00022777"/>
    </source>
</evidence>
<evidence type="ECO:0000256" key="1">
    <source>
        <dbReference type="ARBA" id="ARBA00000085"/>
    </source>
</evidence>
<keyword evidence="6 12" id="KW-0418">Kinase</keyword>
<keyword evidence="4 12" id="KW-0808">Transferase</keyword>
<dbReference type="GO" id="GO:0005524">
    <property type="term" value="F:ATP binding"/>
    <property type="evidence" value="ECO:0007669"/>
    <property type="project" value="UniProtKB-KW"/>
</dbReference>